<protein>
    <recommendedName>
        <fullName evidence="1">Nuclease associated modular domain-containing protein</fullName>
    </recommendedName>
</protein>
<organism evidence="2">
    <name type="scientific">marine sediment metagenome</name>
    <dbReference type="NCBI Taxonomy" id="412755"/>
    <lineage>
        <taxon>unclassified sequences</taxon>
        <taxon>metagenomes</taxon>
        <taxon>ecological metagenomes</taxon>
    </lineage>
</organism>
<sequence length="207" mass="24401">MFVRKCPNCGADVEYAEKWLVNRANRSKSVCIQCRGEKIREAIGSGKNHHRWGKKHSAKTITKMRAKRKLQFPPMLGMKHTLATRRKMSKNNGMKKPDARRKRRLARIRELQEKHGQVIPNYNPEACELIEEYGRKHGYNFQHAENGGEFHIRELGYWIDGYDAQQNVVIEVDEPHHYKNGRLRKKDATRQQEIEEHLGCKFIRIKE</sequence>
<dbReference type="EMBL" id="LAZR01030881">
    <property type="protein sequence ID" value="KKL55314.1"/>
    <property type="molecule type" value="Genomic_DNA"/>
</dbReference>
<feature type="domain" description="Nuclease associated modular" evidence="1">
    <location>
        <begin position="52"/>
        <end position="68"/>
    </location>
</feature>
<comment type="caution">
    <text evidence="2">The sequence shown here is derived from an EMBL/GenBank/DDBJ whole genome shotgun (WGS) entry which is preliminary data.</text>
</comment>
<dbReference type="GO" id="GO:0003677">
    <property type="term" value="F:DNA binding"/>
    <property type="evidence" value="ECO:0007669"/>
    <property type="project" value="InterPro"/>
</dbReference>
<dbReference type="AlphaFoldDB" id="A0A0F9D1C8"/>
<reference evidence="2" key="1">
    <citation type="journal article" date="2015" name="Nature">
        <title>Complex archaea that bridge the gap between prokaryotes and eukaryotes.</title>
        <authorList>
            <person name="Spang A."/>
            <person name="Saw J.H."/>
            <person name="Jorgensen S.L."/>
            <person name="Zaremba-Niedzwiedzka K."/>
            <person name="Martijn J."/>
            <person name="Lind A.E."/>
            <person name="van Eijk R."/>
            <person name="Schleper C."/>
            <person name="Guy L."/>
            <person name="Ettema T.J."/>
        </authorList>
    </citation>
    <scope>NUCLEOTIDE SEQUENCE</scope>
</reference>
<gene>
    <name evidence="2" type="ORF">LCGC14_2256630</name>
</gene>
<feature type="domain" description="Nuclease associated modular" evidence="1">
    <location>
        <begin position="76"/>
        <end position="92"/>
    </location>
</feature>
<dbReference type="SMART" id="SM00496">
    <property type="entry name" value="IENR2"/>
    <property type="match status" value="2"/>
</dbReference>
<evidence type="ECO:0000259" key="1">
    <source>
        <dbReference type="SMART" id="SM00496"/>
    </source>
</evidence>
<proteinExistence type="predicted"/>
<accession>A0A0F9D1C8</accession>
<dbReference type="InterPro" id="IPR003611">
    <property type="entry name" value="NUMOD3"/>
</dbReference>
<evidence type="ECO:0000313" key="2">
    <source>
        <dbReference type="EMBL" id="KKL55314.1"/>
    </source>
</evidence>
<name>A0A0F9D1C8_9ZZZZ</name>
<dbReference type="Pfam" id="PF07460">
    <property type="entry name" value="NUMOD3"/>
    <property type="match status" value="2"/>
</dbReference>